<dbReference type="EMBL" id="CP000449">
    <property type="protein sequence ID" value="ABI67336.1"/>
    <property type="molecule type" value="Genomic_DNA"/>
</dbReference>
<dbReference type="InterPro" id="IPR015109">
    <property type="entry name" value="Restrct_endonuc_II_EcoRII_C"/>
</dbReference>
<feature type="domain" description="Restriction endonuclease type II EcoRII C-terminal" evidence="1">
    <location>
        <begin position="222"/>
        <end position="390"/>
    </location>
</feature>
<keyword evidence="2" id="KW-0255">Endonuclease</keyword>
<dbReference type="Pfam" id="PF09019">
    <property type="entry name" value="EcoRII-C"/>
    <property type="match status" value="1"/>
</dbReference>
<dbReference type="SUPFAM" id="SSF52980">
    <property type="entry name" value="Restriction endonuclease-like"/>
    <property type="match status" value="1"/>
</dbReference>
<gene>
    <name evidence="2" type="ordered locus">Mmar10_3055</name>
</gene>
<dbReference type="AlphaFoldDB" id="Q0AK57"/>
<evidence type="ECO:0000259" key="1">
    <source>
        <dbReference type="Pfam" id="PF09019"/>
    </source>
</evidence>
<keyword evidence="3" id="KW-1185">Reference proteome</keyword>
<evidence type="ECO:0000313" key="3">
    <source>
        <dbReference type="Proteomes" id="UP000001964"/>
    </source>
</evidence>
<dbReference type="REBASE" id="13547">
    <property type="entry name" value="Mma10ORF3057P"/>
</dbReference>
<dbReference type="Proteomes" id="UP000001964">
    <property type="component" value="Chromosome"/>
</dbReference>
<keyword evidence="2" id="KW-0540">Nuclease</keyword>
<dbReference type="Gene3D" id="3.40.91.80">
    <property type="match status" value="1"/>
</dbReference>
<dbReference type="eggNOG" id="ENOG502Z7XX">
    <property type="taxonomic scope" value="Bacteria"/>
</dbReference>
<organism evidence="2 3">
    <name type="scientific">Maricaulis maris (strain MCS10)</name>
    <name type="common">Caulobacter maris</name>
    <dbReference type="NCBI Taxonomy" id="394221"/>
    <lineage>
        <taxon>Bacteria</taxon>
        <taxon>Pseudomonadati</taxon>
        <taxon>Pseudomonadota</taxon>
        <taxon>Alphaproteobacteria</taxon>
        <taxon>Maricaulales</taxon>
        <taxon>Maricaulaceae</taxon>
        <taxon>Maricaulis</taxon>
    </lineage>
</organism>
<dbReference type="HOGENOM" id="CLU_042008_0_0_5"/>
<protein>
    <submittedName>
        <fullName evidence="2">Type II restriction endonuclease, putative</fullName>
    </submittedName>
</protein>
<name>Q0AK57_MARMM</name>
<reference evidence="2 3" key="1">
    <citation type="submission" date="2006-08" db="EMBL/GenBank/DDBJ databases">
        <title>Complete sequence of Maricaulis maris MCS10.</title>
        <authorList>
            <consortium name="US DOE Joint Genome Institute"/>
            <person name="Copeland A."/>
            <person name="Lucas S."/>
            <person name="Lapidus A."/>
            <person name="Barry K."/>
            <person name="Detter J.C."/>
            <person name="Glavina del Rio T."/>
            <person name="Hammon N."/>
            <person name="Israni S."/>
            <person name="Dalin E."/>
            <person name="Tice H."/>
            <person name="Pitluck S."/>
            <person name="Saunders E."/>
            <person name="Brettin T."/>
            <person name="Bruce D."/>
            <person name="Han C."/>
            <person name="Tapia R."/>
            <person name="Gilna P."/>
            <person name="Schmutz J."/>
            <person name="Larimer F."/>
            <person name="Land M."/>
            <person name="Hauser L."/>
            <person name="Kyrpides N."/>
            <person name="Mikhailova N."/>
            <person name="Viollier P."/>
            <person name="Stephens C."/>
            <person name="Richardson P."/>
        </authorList>
    </citation>
    <scope>NUCLEOTIDE SEQUENCE [LARGE SCALE GENOMIC DNA]</scope>
    <source>
        <strain evidence="2 3">MCS10</strain>
    </source>
</reference>
<dbReference type="GO" id="GO:0003677">
    <property type="term" value="F:DNA binding"/>
    <property type="evidence" value="ECO:0007669"/>
    <property type="project" value="InterPro"/>
</dbReference>
<dbReference type="GO" id="GO:0009036">
    <property type="term" value="F:type II site-specific deoxyribonuclease activity"/>
    <property type="evidence" value="ECO:0007669"/>
    <property type="project" value="InterPro"/>
</dbReference>
<dbReference type="STRING" id="394221.Mmar10_3055"/>
<keyword evidence="2" id="KW-0378">Hydrolase</keyword>
<dbReference type="KEGG" id="mmr:Mmar10_3055"/>
<dbReference type="GO" id="GO:0009307">
    <property type="term" value="P:DNA restriction-modification system"/>
    <property type="evidence" value="ECO:0007669"/>
    <property type="project" value="InterPro"/>
</dbReference>
<dbReference type="InterPro" id="IPR011335">
    <property type="entry name" value="Restrct_endonuc-II-like"/>
</dbReference>
<dbReference type="InterPro" id="IPR038365">
    <property type="entry name" value="EcoRII_C_sf"/>
</dbReference>
<proteinExistence type="predicted"/>
<accession>Q0AK57</accession>
<sequence>MLAVVDCVGHGSNQHEVTATGDLFEMLGDQPRKLVRGSSDERFDAIYVHVTETDDVIADTGKLSWYDSRANQPHRGPEWRLYYQANDITRAMKPGDQLFIVVLPDRTIGFLACDRDSSFQGLVEAIFRVQHSKSEQMVIIPVSPDTSSPADYFTFQLLDALGIEPDIPPDFDAASVVAQFKGTFPPTATFSTLARETLPGLDPRDDPDKVLLAWIDREEAMFRALERGIVGDRLMLGFLDSRGEPDVDAFLKFSLSVQNRRKSRAGHALMNHFSKILRAFEIPFTPEATTEKKGAADFLFPSEAAYADPGFPSANLRMVAAKTSCKDRWRQVLAEADRIKPKHLLTLQPKISLAQTTEMTDQGIILTLPSPIHSSFQDDQRASLLTVADLLQELASL</sequence>
<evidence type="ECO:0000313" key="2">
    <source>
        <dbReference type="EMBL" id="ABI67336.1"/>
    </source>
</evidence>